<name>A0A8T8K4I8_9EURY</name>
<dbReference type="KEGG" id="meme:HYG87_06735"/>
<sequence>MSCYLRHMKAILADAGIEPQNKEERKAVDLAIRQATNQKKNEKCNIVWKEVKNWIQDEKKKTRLSNSLKEWNSPK</sequence>
<dbReference type="RefSeq" id="WP_211532433.1">
    <property type="nucleotide sequence ID" value="NZ_CP058560.1"/>
</dbReference>
<keyword evidence="2" id="KW-1185">Reference proteome</keyword>
<protein>
    <submittedName>
        <fullName evidence="1">Uncharacterized protein</fullName>
    </submittedName>
</protein>
<organism evidence="1 2">
    <name type="scientific">Methanobacterium alkalithermotolerans</name>
    <dbReference type="NCBI Taxonomy" id="2731220"/>
    <lineage>
        <taxon>Archaea</taxon>
        <taxon>Methanobacteriati</taxon>
        <taxon>Methanobacteriota</taxon>
        <taxon>Methanomada group</taxon>
        <taxon>Methanobacteria</taxon>
        <taxon>Methanobacteriales</taxon>
        <taxon>Methanobacteriaceae</taxon>
        <taxon>Methanobacterium</taxon>
    </lineage>
</organism>
<dbReference type="GeneID" id="64820446"/>
<dbReference type="OrthoDB" id="68355at2157"/>
<gene>
    <name evidence="1" type="ORF">HYG87_06735</name>
</gene>
<dbReference type="Proteomes" id="UP000681041">
    <property type="component" value="Chromosome"/>
</dbReference>
<reference evidence="1" key="1">
    <citation type="submission" date="2020-07" db="EMBL/GenBank/DDBJ databases">
        <title>Methanobacterium. sp. MethCan genome.</title>
        <authorList>
            <person name="Postec A."/>
            <person name="Quemeneur M."/>
        </authorList>
    </citation>
    <scope>NUCLEOTIDE SEQUENCE</scope>
    <source>
        <strain evidence="1">MethCAN</strain>
    </source>
</reference>
<dbReference type="EMBL" id="CP058560">
    <property type="protein sequence ID" value="QUH23476.1"/>
    <property type="molecule type" value="Genomic_DNA"/>
</dbReference>
<proteinExistence type="predicted"/>
<evidence type="ECO:0000313" key="1">
    <source>
        <dbReference type="EMBL" id="QUH23476.1"/>
    </source>
</evidence>
<dbReference type="AlphaFoldDB" id="A0A8T8K4I8"/>
<accession>A0A8T8K4I8</accession>
<evidence type="ECO:0000313" key="2">
    <source>
        <dbReference type="Proteomes" id="UP000681041"/>
    </source>
</evidence>